<dbReference type="PANTHER" id="PTHR42748:SF7">
    <property type="entry name" value="NMRA LIKE REDOX SENSOR 1-RELATED"/>
    <property type="match status" value="1"/>
</dbReference>
<dbReference type="Pfam" id="PF05368">
    <property type="entry name" value="NmrA"/>
    <property type="match status" value="1"/>
</dbReference>
<evidence type="ECO:0000259" key="3">
    <source>
        <dbReference type="Pfam" id="PF05368"/>
    </source>
</evidence>
<dbReference type="SUPFAM" id="SSF51735">
    <property type="entry name" value="NAD(P)-binding Rossmann-fold domains"/>
    <property type="match status" value="1"/>
</dbReference>
<dbReference type="AlphaFoldDB" id="A0A261XT01"/>
<comment type="caution">
    <text evidence="4">The sequence shown here is derived from an EMBL/GenBank/DDBJ whole genome shotgun (WGS) entry which is preliminary data.</text>
</comment>
<protein>
    <recommendedName>
        <fullName evidence="3">NmrA-like domain-containing protein</fullName>
    </recommendedName>
</protein>
<name>A0A261XT01_9FUNG</name>
<dbReference type="InterPro" id="IPR036291">
    <property type="entry name" value="NAD(P)-bd_dom_sf"/>
</dbReference>
<reference evidence="4 5" key="1">
    <citation type="journal article" date="2017" name="Mycologia">
        <title>Bifiguratus adelaidae, gen. et sp. nov., a new member of Mucoromycotina in endophytic and soil-dwelling habitats.</title>
        <authorList>
            <person name="Torres-Cruz T.J."/>
            <person name="Billingsley Tobias T.L."/>
            <person name="Almatruk M."/>
            <person name="Hesse C."/>
            <person name="Kuske C.R."/>
            <person name="Desiro A."/>
            <person name="Benucci G.M."/>
            <person name="Bonito G."/>
            <person name="Stajich J.E."/>
            <person name="Dunlap C."/>
            <person name="Arnold A.E."/>
            <person name="Porras-Alfaro A."/>
        </authorList>
    </citation>
    <scope>NUCLEOTIDE SEQUENCE [LARGE SCALE GENOMIC DNA]</scope>
    <source>
        <strain evidence="4 5">AZ0501</strain>
    </source>
</reference>
<dbReference type="InterPro" id="IPR051164">
    <property type="entry name" value="NmrA-like_oxidored"/>
</dbReference>
<keyword evidence="5" id="KW-1185">Reference proteome</keyword>
<evidence type="ECO:0000313" key="5">
    <source>
        <dbReference type="Proteomes" id="UP000242875"/>
    </source>
</evidence>
<dbReference type="Proteomes" id="UP000242875">
    <property type="component" value="Unassembled WGS sequence"/>
</dbReference>
<organism evidence="4 5">
    <name type="scientific">Bifiguratus adelaidae</name>
    <dbReference type="NCBI Taxonomy" id="1938954"/>
    <lineage>
        <taxon>Eukaryota</taxon>
        <taxon>Fungi</taxon>
        <taxon>Fungi incertae sedis</taxon>
        <taxon>Mucoromycota</taxon>
        <taxon>Mucoromycotina</taxon>
        <taxon>Endogonomycetes</taxon>
        <taxon>Endogonales</taxon>
        <taxon>Endogonales incertae sedis</taxon>
        <taxon>Bifiguratus</taxon>
    </lineage>
</organism>
<accession>A0A261XT01</accession>
<dbReference type="EMBL" id="MVBO01000331">
    <property type="protein sequence ID" value="OZJ01497.1"/>
    <property type="molecule type" value="Genomic_DNA"/>
</dbReference>
<dbReference type="Gene3D" id="3.40.50.720">
    <property type="entry name" value="NAD(P)-binding Rossmann-like Domain"/>
    <property type="match status" value="1"/>
</dbReference>
<proteinExistence type="inferred from homology"/>
<dbReference type="PANTHER" id="PTHR42748">
    <property type="entry name" value="NITROGEN METABOLITE REPRESSION PROTEIN NMRA FAMILY MEMBER"/>
    <property type="match status" value="1"/>
</dbReference>
<gene>
    <name evidence="4" type="ORF">BZG36_05612</name>
</gene>
<dbReference type="OrthoDB" id="3358371at2759"/>
<dbReference type="Gene3D" id="3.90.25.10">
    <property type="entry name" value="UDP-galactose 4-epimerase, domain 1"/>
    <property type="match status" value="1"/>
</dbReference>
<evidence type="ECO:0000256" key="2">
    <source>
        <dbReference type="ARBA" id="ARBA00022857"/>
    </source>
</evidence>
<feature type="non-terminal residue" evidence="4">
    <location>
        <position position="282"/>
    </location>
</feature>
<evidence type="ECO:0000256" key="1">
    <source>
        <dbReference type="ARBA" id="ARBA00006328"/>
    </source>
</evidence>
<evidence type="ECO:0000313" key="4">
    <source>
        <dbReference type="EMBL" id="OZJ01497.1"/>
    </source>
</evidence>
<dbReference type="GO" id="GO:0005634">
    <property type="term" value="C:nucleus"/>
    <property type="evidence" value="ECO:0007669"/>
    <property type="project" value="TreeGrafter"/>
</dbReference>
<feature type="domain" description="NmrA-like" evidence="3">
    <location>
        <begin position="4"/>
        <end position="278"/>
    </location>
</feature>
<sequence>MSSKRNVLVTGATGVQGRATIKALLAEAKEADNIQVIALTRNVDSPSAKSLASLANNVSLVQGNLDQAGDIFARIPSVDAVFSVQSGAAAVKGAEEAQGKALIDEAIKHGIKHFVYTSVDRHGDDSDTDSTNIPHFISKHAIEQHLIEASRATNMTWTILRPTAFMDNLTPDFAGKIFPTAWKIGLKPTTPLQLIATKDIGTFAALALLYPEEYKERKISLAGDALTFEQANTIFEKTFRKPIPVTYGFIASILLWLVKDLGLMFKWFDQIGYDASVDELRK</sequence>
<keyword evidence="2" id="KW-0521">NADP</keyword>
<dbReference type="InterPro" id="IPR008030">
    <property type="entry name" value="NmrA-like"/>
</dbReference>
<comment type="similarity">
    <text evidence="1">Belongs to the NmrA-type oxidoreductase family.</text>
</comment>